<evidence type="ECO:0000259" key="1">
    <source>
        <dbReference type="Pfam" id="PF09851"/>
    </source>
</evidence>
<dbReference type="SUPFAM" id="SSF117892">
    <property type="entry name" value="Band 7/SPFH domain"/>
    <property type="match status" value="1"/>
</dbReference>
<dbReference type="Pfam" id="PF13421">
    <property type="entry name" value="Band_7_1"/>
    <property type="match status" value="1"/>
</dbReference>
<keyword evidence="4" id="KW-1185">Reference proteome</keyword>
<dbReference type="PANTHER" id="PTHR37826:SF2">
    <property type="entry name" value="ZINC-RIBBON DOMAIN-CONTAINING PROTEIN"/>
    <property type="match status" value="1"/>
</dbReference>
<gene>
    <name evidence="3" type="ORF">GCM10022216_01410</name>
</gene>
<dbReference type="RefSeq" id="WP_344672763.1">
    <property type="nucleotide sequence ID" value="NZ_BAAAZI010000001.1"/>
</dbReference>
<evidence type="ECO:0000313" key="3">
    <source>
        <dbReference type="EMBL" id="GAA4131371.1"/>
    </source>
</evidence>
<dbReference type="InterPro" id="IPR036013">
    <property type="entry name" value="Band_7/SPFH_dom_sf"/>
</dbReference>
<comment type="caution">
    <text evidence="3">The sequence shown here is derived from an EMBL/GenBank/DDBJ whole genome shotgun (WGS) entry which is preliminary data.</text>
</comment>
<dbReference type="Proteomes" id="UP001500101">
    <property type="component" value="Unassembled WGS sequence"/>
</dbReference>
<sequence length="334" mass="37596">MSLFDFFKKQLQTVIEWQPQQSDLLIWKYPAATDEIKNASKLIVSPGQGCILVKEGKVTDVFTEQGTFSLSTDNFPFITNVLKAVQLFESEHKVGLYYFRSADVMNQGWGTSSPIKYMDSQYNIPIQLAAHGNFSYRLLDPEKLFTQLVGTVRQYSTQEFRDVAQSRILQILTSHFSKAQLPFNKIDSQLNEISKQVKEELNNEFEILGMQLIDFRIEGNFFDEETEKRIGRIADITSDSLAAAEGGLSYAELEKLKALRDAAKNEGGLAAVGASLGAGVSLSQIFTDKVDEVSKGDPSDDPLKRLQKLKILLDENIITQEEFDAKKKEILKDI</sequence>
<proteinExistence type="predicted"/>
<name>A0ABP7Y640_9SPHI</name>
<dbReference type="Gene3D" id="3.30.479.30">
    <property type="entry name" value="Band 7 domain"/>
    <property type="match status" value="1"/>
</dbReference>
<organism evidence="3 4">
    <name type="scientific">Sphingobacterium kyonggiense</name>
    <dbReference type="NCBI Taxonomy" id="714075"/>
    <lineage>
        <taxon>Bacteria</taxon>
        <taxon>Pseudomonadati</taxon>
        <taxon>Bacteroidota</taxon>
        <taxon>Sphingobacteriia</taxon>
        <taxon>Sphingobacteriales</taxon>
        <taxon>Sphingobacteriaceae</taxon>
        <taxon>Sphingobacterium</taxon>
    </lineage>
</organism>
<evidence type="ECO:0000313" key="4">
    <source>
        <dbReference type="Proteomes" id="UP001500101"/>
    </source>
</evidence>
<dbReference type="InterPro" id="IPR018649">
    <property type="entry name" value="SHOCT"/>
</dbReference>
<dbReference type="EMBL" id="BAAAZI010000001">
    <property type="protein sequence ID" value="GAA4131371.1"/>
    <property type="molecule type" value="Genomic_DNA"/>
</dbReference>
<feature type="domain" description="SHOCT" evidence="1">
    <location>
        <begin position="305"/>
        <end position="331"/>
    </location>
</feature>
<feature type="domain" description="SPFH" evidence="2">
    <location>
        <begin position="26"/>
        <end position="232"/>
    </location>
</feature>
<evidence type="ECO:0000259" key="2">
    <source>
        <dbReference type="Pfam" id="PF13421"/>
    </source>
</evidence>
<protein>
    <submittedName>
        <fullName evidence="3">SPFH domain-containing protein</fullName>
    </submittedName>
</protein>
<dbReference type="Pfam" id="PF09851">
    <property type="entry name" value="SHOCT"/>
    <property type="match status" value="1"/>
</dbReference>
<dbReference type="CDD" id="cd03408">
    <property type="entry name" value="SPFH_like_u1"/>
    <property type="match status" value="1"/>
</dbReference>
<accession>A0ABP7Y640</accession>
<dbReference type="InterPro" id="IPR033880">
    <property type="entry name" value="SPFH_YdjI"/>
</dbReference>
<reference evidence="4" key="1">
    <citation type="journal article" date="2019" name="Int. J. Syst. Evol. Microbiol.">
        <title>The Global Catalogue of Microorganisms (GCM) 10K type strain sequencing project: providing services to taxonomists for standard genome sequencing and annotation.</title>
        <authorList>
            <consortium name="The Broad Institute Genomics Platform"/>
            <consortium name="The Broad Institute Genome Sequencing Center for Infectious Disease"/>
            <person name="Wu L."/>
            <person name="Ma J."/>
        </authorList>
    </citation>
    <scope>NUCLEOTIDE SEQUENCE [LARGE SCALE GENOMIC DNA]</scope>
    <source>
        <strain evidence="4">JCM 16704</strain>
    </source>
</reference>
<dbReference type="PANTHER" id="PTHR37826">
    <property type="entry name" value="FLOTILLIN BAND_7_5 DOMAIN PROTEIN"/>
    <property type="match status" value="1"/>
</dbReference>